<feature type="compositionally biased region" description="Basic residues" evidence="1">
    <location>
        <begin position="21"/>
        <end position="30"/>
    </location>
</feature>
<feature type="compositionally biased region" description="Basic and acidic residues" evidence="1">
    <location>
        <begin position="208"/>
        <end position="227"/>
    </location>
</feature>
<evidence type="ECO:0000256" key="1">
    <source>
        <dbReference type="SAM" id="MobiDB-lite"/>
    </source>
</evidence>
<proteinExistence type="predicted"/>
<accession>A0A6J7J9M6</accession>
<feature type="region of interest" description="Disordered" evidence="1">
    <location>
        <begin position="201"/>
        <end position="251"/>
    </location>
</feature>
<sequence length="251" mass="26210">MHLTVADDLDPGDATCLDQHARHRGQRRHGGPGAGAHRVEVGERGVPALTVDDVDRCDVDSRGTVEVVEVVASGEPCRDAGGDEGPLEGLHLVVGVAGDAHALARRVEMPAELGGRPAREPGSRPRVVVADPAHRLAAAVVGGAAPDHAGAVEGQQAPGVARTGVAPVVRQRQRGRVEQVGGPARRAMGAVVGARLDHEHGAVAPFEEPSRHDRPGRAGAHDHDVDRRRKRRGGLGGDADQSPRVMVRSRV</sequence>
<evidence type="ECO:0000313" key="2">
    <source>
        <dbReference type="EMBL" id="CAB4939284.1"/>
    </source>
</evidence>
<gene>
    <name evidence="2" type="ORF">UFOPK3773_00749</name>
</gene>
<feature type="region of interest" description="Disordered" evidence="1">
    <location>
        <begin position="149"/>
        <end position="184"/>
    </location>
</feature>
<name>A0A6J7J9M6_9ZZZZ</name>
<organism evidence="2">
    <name type="scientific">freshwater metagenome</name>
    <dbReference type="NCBI Taxonomy" id="449393"/>
    <lineage>
        <taxon>unclassified sequences</taxon>
        <taxon>metagenomes</taxon>
        <taxon>ecological metagenomes</taxon>
    </lineage>
</organism>
<dbReference type="AlphaFoldDB" id="A0A6J7J9M6"/>
<protein>
    <submittedName>
        <fullName evidence="2">Unannotated protein</fullName>
    </submittedName>
</protein>
<reference evidence="2" key="1">
    <citation type="submission" date="2020-05" db="EMBL/GenBank/DDBJ databases">
        <authorList>
            <person name="Chiriac C."/>
            <person name="Salcher M."/>
            <person name="Ghai R."/>
            <person name="Kavagutti S V."/>
        </authorList>
    </citation>
    <scope>NUCLEOTIDE SEQUENCE</scope>
</reference>
<feature type="region of interest" description="Disordered" evidence="1">
    <location>
        <begin position="21"/>
        <end position="43"/>
    </location>
</feature>
<dbReference type="EMBL" id="CAFBNF010000061">
    <property type="protein sequence ID" value="CAB4939284.1"/>
    <property type="molecule type" value="Genomic_DNA"/>
</dbReference>